<protein>
    <recommendedName>
        <fullName evidence="14">Peptide O-xylosyltransferase</fullName>
    </recommendedName>
</protein>
<dbReference type="EMBL" id="CP117256">
    <property type="protein sequence ID" value="WFR97741.1"/>
    <property type="molecule type" value="Genomic_DNA"/>
</dbReference>
<evidence type="ECO:0000256" key="14">
    <source>
        <dbReference type="ARBA" id="ARBA00042865"/>
    </source>
</evidence>
<sequence length="297" mass="34222">MQNWAILITAHDDPEHLRMFIDIMSDDHVWFYIHVDMKSDLDRFSILQKMPRVCLIESRVNVHWGGWSQVQATLNLIEAARKSPFEFKYFTFASGNHFPIQKPEKIWSHYIASGNEYINLVSVPNIALQKNMSRFKTFNVDGAYRPKGFAARVKSPIYRLIARLPIRNIKKYLKGWTLYAGSNWWTLSDDAISCVEDTIKTRPELIEFFKYVKCPDESFFQTILGNSGFLGSCARADVYTDWSDPREAPALIRMNHLPVILAEGFTIEDGYGTGPAHFARKFSTKNIEVVRSLQAVL</sequence>
<evidence type="ECO:0000256" key="12">
    <source>
        <dbReference type="ARBA" id="ARBA00023157"/>
    </source>
</evidence>
<keyword evidence="6" id="KW-0479">Metal-binding</keyword>
<dbReference type="GO" id="GO:0046872">
    <property type="term" value="F:metal ion binding"/>
    <property type="evidence" value="ECO:0007669"/>
    <property type="project" value="UniProtKB-KW"/>
</dbReference>
<dbReference type="InterPro" id="IPR003406">
    <property type="entry name" value="Glyco_trans_14"/>
</dbReference>
<evidence type="ECO:0000256" key="7">
    <source>
        <dbReference type="ARBA" id="ARBA00022824"/>
    </source>
</evidence>
<keyword evidence="5" id="KW-0812">Transmembrane</keyword>
<evidence type="ECO:0000256" key="2">
    <source>
        <dbReference type="ARBA" id="ARBA00004648"/>
    </source>
</evidence>
<dbReference type="GO" id="GO:0030158">
    <property type="term" value="F:protein xylosyltransferase activity"/>
    <property type="evidence" value="ECO:0007669"/>
    <property type="project" value="InterPro"/>
</dbReference>
<reference evidence="16" key="2">
    <citation type="journal article" date="2023" name="MicrobiologyOpen">
        <title>Genomics of the tumorigenes clade of the family Rhizobiaceae and description of Rhizobium rhododendri sp. nov.</title>
        <authorList>
            <person name="Kuzmanovic N."/>
            <person name="diCenzo G.C."/>
            <person name="Bunk B."/>
            <person name="Sproeer C."/>
            <person name="Fruehling A."/>
            <person name="Neumann-Schaal M."/>
            <person name="Overmann J."/>
            <person name="Smalla K."/>
        </authorList>
    </citation>
    <scope>NUCLEOTIDE SEQUENCE [LARGE SCALE GENOMIC DNA]</scope>
    <source>
        <strain evidence="16">1078</strain>
        <plasmid evidence="16">pRt1078</plasmid>
    </source>
</reference>
<dbReference type="GO" id="GO:0015012">
    <property type="term" value="P:heparan sulfate proteoglycan biosynthetic process"/>
    <property type="evidence" value="ECO:0007669"/>
    <property type="project" value="TreeGrafter"/>
</dbReference>
<keyword evidence="9" id="KW-1133">Transmembrane helix</keyword>
<evidence type="ECO:0000313" key="16">
    <source>
        <dbReference type="Proteomes" id="UP000249499"/>
    </source>
</evidence>
<dbReference type="PANTHER" id="PTHR46025:SF3">
    <property type="entry name" value="XYLOSYLTRANSFERASE OXT"/>
    <property type="match status" value="1"/>
</dbReference>
<dbReference type="KEGG" id="rtu:PR017_21480"/>
<evidence type="ECO:0000256" key="13">
    <source>
        <dbReference type="ARBA" id="ARBA00023180"/>
    </source>
</evidence>
<dbReference type="GO" id="GO:0016020">
    <property type="term" value="C:membrane"/>
    <property type="evidence" value="ECO:0007669"/>
    <property type="project" value="InterPro"/>
</dbReference>
<gene>
    <name evidence="15" type="ORF">PR017_21480</name>
</gene>
<keyword evidence="11" id="KW-0472">Membrane</keyword>
<keyword evidence="10" id="KW-0333">Golgi apparatus</keyword>
<keyword evidence="16" id="KW-1185">Reference proteome</keyword>
<dbReference type="Pfam" id="PF02485">
    <property type="entry name" value="Branch"/>
    <property type="match status" value="1"/>
</dbReference>
<evidence type="ECO:0000256" key="5">
    <source>
        <dbReference type="ARBA" id="ARBA00022692"/>
    </source>
</evidence>
<keyword evidence="4" id="KW-0808">Transferase</keyword>
<dbReference type="InterPro" id="IPR043538">
    <property type="entry name" value="XYLT"/>
</dbReference>
<dbReference type="RefSeq" id="WP_111221269.1">
    <property type="nucleotide sequence ID" value="NZ_CP117256.1"/>
</dbReference>
<comment type="subcellular location">
    <subcellularLocation>
        <location evidence="2">Endoplasmic reticulum membrane</location>
        <topology evidence="2">Single-pass type II membrane protein</topology>
    </subcellularLocation>
    <subcellularLocation>
        <location evidence="1">Golgi apparatus membrane</location>
        <topology evidence="1">Single-pass type II membrane protein</topology>
    </subcellularLocation>
</comment>
<evidence type="ECO:0000256" key="1">
    <source>
        <dbReference type="ARBA" id="ARBA00004323"/>
    </source>
</evidence>
<evidence type="ECO:0000256" key="8">
    <source>
        <dbReference type="ARBA" id="ARBA00022968"/>
    </source>
</evidence>
<evidence type="ECO:0000256" key="11">
    <source>
        <dbReference type="ARBA" id="ARBA00023136"/>
    </source>
</evidence>
<proteinExistence type="predicted"/>
<keyword evidence="12" id="KW-1015">Disulfide bond</keyword>
<keyword evidence="7" id="KW-0256">Endoplasmic reticulum</keyword>
<dbReference type="PANTHER" id="PTHR46025">
    <property type="entry name" value="XYLOSYLTRANSFERASE OXT"/>
    <property type="match status" value="1"/>
</dbReference>
<evidence type="ECO:0000256" key="6">
    <source>
        <dbReference type="ARBA" id="ARBA00022723"/>
    </source>
</evidence>
<keyword evidence="8" id="KW-0735">Signal-anchor</keyword>
<evidence type="ECO:0000256" key="4">
    <source>
        <dbReference type="ARBA" id="ARBA00022679"/>
    </source>
</evidence>
<accession>A0AAF1KD09</accession>
<name>A0AAF1KD09_9HYPH</name>
<keyword evidence="3" id="KW-0328">Glycosyltransferase</keyword>
<evidence type="ECO:0000256" key="10">
    <source>
        <dbReference type="ARBA" id="ARBA00023034"/>
    </source>
</evidence>
<reference evidence="15 16" key="1">
    <citation type="journal article" date="2018" name="Sci. Rep.">
        <title>Rhizobium tumorigenes sp. nov., a novel plant tumorigenic bacterium isolated from cane gall tumors on thornless blackberry.</title>
        <authorList>
            <person name="Kuzmanovi N."/>
            <person name="Smalla K."/>
            <person name="Gronow S."/>
            <person name="PuBawska J."/>
        </authorList>
    </citation>
    <scope>NUCLEOTIDE SEQUENCE [LARGE SCALE GENOMIC DNA]</scope>
    <source>
        <strain evidence="15 16">1078</strain>
    </source>
</reference>
<evidence type="ECO:0000256" key="3">
    <source>
        <dbReference type="ARBA" id="ARBA00022676"/>
    </source>
</evidence>
<geneLocation type="plasmid" evidence="15 16">
    <name>pRt1078</name>
</geneLocation>
<evidence type="ECO:0000313" key="15">
    <source>
        <dbReference type="EMBL" id="WFR97741.1"/>
    </source>
</evidence>
<dbReference type="GO" id="GO:0050650">
    <property type="term" value="P:chondroitin sulfate proteoglycan biosynthetic process"/>
    <property type="evidence" value="ECO:0007669"/>
    <property type="project" value="TreeGrafter"/>
</dbReference>
<keyword evidence="15" id="KW-0614">Plasmid</keyword>
<evidence type="ECO:0000256" key="9">
    <source>
        <dbReference type="ARBA" id="ARBA00022989"/>
    </source>
</evidence>
<dbReference type="Proteomes" id="UP000249499">
    <property type="component" value="Plasmid pRt1078"/>
</dbReference>
<dbReference type="AlphaFoldDB" id="A0AAF1KD09"/>
<keyword evidence="13" id="KW-0325">Glycoprotein</keyword>
<organism evidence="15 16">
    <name type="scientific">Rhizobium tumorigenes</name>
    <dbReference type="NCBI Taxonomy" id="2041385"/>
    <lineage>
        <taxon>Bacteria</taxon>
        <taxon>Pseudomonadati</taxon>
        <taxon>Pseudomonadota</taxon>
        <taxon>Alphaproteobacteria</taxon>
        <taxon>Hyphomicrobiales</taxon>
        <taxon>Rhizobiaceae</taxon>
        <taxon>Rhizobium/Agrobacterium group</taxon>
        <taxon>Rhizobium</taxon>
    </lineage>
</organism>